<comment type="caution">
    <text evidence="6">The sequence shown here is derived from an EMBL/GenBank/DDBJ whole genome shotgun (WGS) entry which is preliminary data.</text>
</comment>
<dbReference type="PANTHER" id="PTHR43003:SF5">
    <property type="entry name" value="DNA-3-METHYLADENINE GLYCOSYLASE"/>
    <property type="match status" value="1"/>
</dbReference>
<proteinExistence type="predicted"/>
<sequence length="206" mass="23829">MPLLSLMHMIQNYIQQLTQAEPIFQNIILRYGMPKITTRKAGFGALVHLILEQQVSIASAKSCYIKIENHSPIIPKKLLLISDEQFKTLGVSKQKTLYIKNLAQQIVDNTIDIENLHTLPNEEIFKKLTSLKGIGNWTAQVYMMFCLQNPDIFPVGDIAVQKTMQELFGCTTIQQMEEKANQWKPYRSYATYILWHHYLSIRNRSV</sequence>
<dbReference type="Gene3D" id="1.10.340.30">
    <property type="entry name" value="Hypothetical protein, domain 2"/>
    <property type="match status" value="1"/>
</dbReference>
<dbReference type="Pfam" id="PF00730">
    <property type="entry name" value="HhH-GPD"/>
    <property type="match status" value="1"/>
</dbReference>
<evidence type="ECO:0000256" key="3">
    <source>
        <dbReference type="ARBA" id="ARBA00022763"/>
    </source>
</evidence>
<dbReference type="CDD" id="cd00056">
    <property type="entry name" value="ENDO3c"/>
    <property type="match status" value="1"/>
</dbReference>
<dbReference type="GO" id="GO:0005737">
    <property type="term" value="C:cytoplasm"/>
    <property type="evidence" value="ECO:0007669"/>
    <property type="project" value="TreeGrafter"/>
</dbReference>
<keyword evidence="4" id="KW-0234">DNA repair</keyword>
<dbReference type="Proteomes" id="UP000237056">
    <property type="component" value="Unassembled WGS sequence"/>
</dbReference>
<evidence type="ECO:0000256" key="1">
    <source>
        <dbReference type="ARBA" id="ARBA00000086"/>
    </source>
</evidence>
<evidence type="ECO:0000313" key="6">
    <source>
        <dbReference type="EMBL" id="POS02596.1"/>
    </source>
</evidence>
<dbReference type="PANTHER" id="PTHR43003">
    <property type="entry name" value="DNA-3-METHYLADENINE GLYCOSYLASE"/>
    <property type="match status" value="1"/>
</dbReference>
<dbReference type="GO" id="GO:0006307">
    <property type="term" value="P:DNA alkylation repair"/>
    <property type="evidence" value="ECO:0007669"/>
    <property type="project" value="TreeGrafter"/>
</dbReference>
<dbReference type="GO" id="GO:0032131">
    <property type="term" value="F:alkylated DNA binding"/>
    <property type="evidence" value="ECO:0007669"/>
    <property type="project" value="TreeGrafter"/>
</dbReference>
<evidence type="ECO:0000313" key="7">
    <source>
        <dbReference type="Proteomes" id="UP000237056"/>
    </source>
</evidence>
<dbReference type="SMART" id="SM00478">
    <property type="entry name" value="ENDO3c"/>
    <property type="match status" value="1"/>
</dbReference>
<dbReference type="InterPro" id="IPR051912">
    <property type="entry name" value="Alkylbase_DNA_Glycosylase/TA"/>
</dbReference>
<keyword evidence="7" id="KW-1185">Reference proteome</keyword>
<gene>
    <name evidence="6" type="ORF">Q361_103106</name>
</gene>
<comment type="catalytic activity">
    <reaction evidence="1">
        <text>Hydrolysis of alkylated DNA, releasing 3-methyladenine, 3-methylguanine, 7-methylguanine and 7-methyladenine.</text>
        <dbReference type="EC" id="3.2.2.21"/>
    </reaction>
</comment>
<evidence type="ECO:0000256" key="4">
    <source>
        <dbReference type="ARBA" id="ARBA00023204"/>
    </source>
</evidence>
<dbReference type="SUPFAM" id="SSF48150">
    <property type="entry name" value="DNA-glycosylase"/>
    <property type="match status" value="1"/>
</dbReference>
<keyword evidence="3" id="KW-0227">DNA damage</keyword>
<reference evidence="6 7" key="1">
    <citation type="submission" date="2018-01" db="EMBL/GenBank/DDBJ databases">
        <title>Genomic Encyclopedia of Type Strains, Phase I: the one thousand microbial genomes (KMG-I) project.</title>
        <authorList>
            <person name="Goeker M."/>
        </authorList>
    </citation>
    <scope>NUCLEOTIDE SEQUENCE [LARGE SCALE GENOMIC DNA]</scope>
    <source>
        <strain evidence="6 7">DSM 17960</strain>
    </source>
</reference>
<name>A0A2S4NA72_9FLAO</name>
<evidence type="ECO:0000259" key="5">
    <source>
        <dbReference type="SMART" id="SM00478"/>
    </source>
</evidence>
<organism evidence="6 7">
    <name type="scientific">Flavobacterium croceum DSM 17960</name>
    <dbReference type="NCBI Taxonomy" id="1121886"/>
    <lineage>
        <taxon>Bacteria</taxon>
        <taxon>Pseudomonadati</taxon>
        <taxon>Bacteroidota</taxon>
        <taxon>Flavobacteriia</taxon>
        <taxon>Flavobacteriales</taxon>
        <taxon>Flavobacteriaceae</taxon>
        <taxon>Flavobacterium</taxon>
    </lineage>
</organism>
<accession>A0A2S4NA72</accession>
<dbReference type="GO" id="GO:0008725">
    <property type="term" value="F:DNA-3-methyladenine glycosylase activity"/>
    <property type="evidence" value="ECO:0007669"/>
    <property type="project" value="TreeGrafter"/>
</dbReference>
<dbReference type="GO" id="GO:0032993">
    <property type="term" value="C:protein-DNA complex"/>
    <property type="evidence" value="ECO:0007669"/>
    <property type="project" value="TreeGrafter"/>
</dbReference>
<dbReference type="GO" id="GO:0043916">
    <property type="term" value="F:DNA-7-methylguanine glycosylase activity"/>
    <property type="evidence" value="ECO:0007669"/>
    <property type="project" value="TreeGrafter"/>
</dbReference>
<dbReference type="GO" id="GO:0006285">
    <property type="term" value="P:base-excision repair, AP site formation"/>
    <property type="evidence" value="ECO:0007669"/>
    <property type="project" value="TreeGrafter"/>
</dbReference>
<dbReference type="EMBL" id="PQNY01000003">
    <property type="protein sequence ID" value="POS02596.1"/>
    <property type="molecule type" value="Genomic_DNA"/>
</dbReference>
<dbReference type="Gene3D" id="1.10.1670.40">
    <property type="match status" value="1"/>
</dbReference>
<dbReference type="InterPro" id="IPR011257">
    <property type="entry name" value="DNA_glycosylase"/>
</dbReference>
<evidence type="ECO:0000256" key="2">
    <source>
        <dbReference type="ARBA" id="ARBA00012000"/>
    </source>
</evidence>
<feature type="domain" description="HhH-GPD" evidence="5">
    <location>
        <begin position="51"/>
        <end position="199"/>
    </location>
</feature>
<dbReference type="EC" id="3.2.2.21" evidence="2"/>
<dbReference type="AlphaFoldDB" id="A0A2S4NA72"/>
<dbReference type="InterPro" id="IPR003265">
    <property type="entry name" value="HhH-GPD_domain"/>
</dbReference>
<protein>
    <recommendedName>
        <fullName evidence="2">DNA-3-methyladenine glycosylase II</fullName>
        <ecNumber evidence="2">3.2.2.21</ecNumber>
    </recommendedName>
</protein>